<feature type="domain" description="Glutamine amidotransferase type-2" evidence="12">
    <location>
        <begin position="2"/>
        <end position="214"/>
    </location>
</feature>
<dbReference type="InterPro" id="IPR017932">
    <property type="entry name" value="GATase_2_dom"/>
</dbReference>
<dbReference type="OrthoDB" id="9763290at2"/>
<organism evidence="13 14">
    <name type="scientific">Pseudobacteroides cellulosolvens ATCC 35603 = DSM 2933</name>
    <dbReference type="NCBI Taxonomy" id="398512"/>
    <lineage>
        <taxon>Bacteria</taxon>
        <taxon>Bacillati</taxon>
        <taxon>Bacillota</taxon>
        <taxon>Clostridia</taxon>
        <taxon>Eubacteriales</taxon>
        <taxon>Oscillospiraceae</taxon>
        <taxon>Pseudobacteroides</taxon>
    </lineage>
</organism>
<dbReference type="InterPro" id="IPR051786">
    <property type="entry name" value="ASN_synthetase/amidase"/>
</dbReference>
<feature type="site" description="Important for beta-aspartyl-AMP intermediate formation" evidence="11">
    <location>
        <position position="365"/>
    </location>
</feature>
<evidence type="ECO:0000256" key="9">
    <source>
        <dbReference type="PIRSR" id="PIRSR001589-1"/>
    </source>
</evidence>
<evidence type="ECO:0000259" key="12">
    <source>
        <dbReference type="PROSITE" id="PS51278"/>
    </source>
</evidence>
<dbReference type="InterPro" id="IPR001962">
    <property type="entry name" value="Asn_synthase"/>
</dbReference>
<feature type="active site" description="For GATase activity" evidence="9">
    <location>
        <position position="2"/>
    </location>
</feature>
<dbReference type="CDD" id="cd00712">
    <property type="entry name" value="AsnB"/>
    <property type="match status" value="1"/>
</dbReference>
<feature type="binding site" evidence="10">
    <location>
        <position position="101"/>
    </location>
    <ligand>
        <name>L-glutamine</name>
        <dbReference type="ChEBI" id="CHEBI:58359"/>
    </ligand>
</feature>
<dbReference type="Gene3D" id="3.60.20.10">
    <property type="entry name" value="Glutamine Phosphoribosylpyrophosphate, subunit 1, domain 1"/>
    <property type="match status" value="1"/>
</dbReference>
<dbReference type="GO" id="GO:0005524">
    <property type="term" value="F:ATP binding"/>
    <property type="evidence" value="ECO:0007669"/>
    <property type="project" value="UniProtKB-KW"/>
</dbReference>
<protein>
    <recommendedName>
        <fullName evidence="3">asparagine synthase (glutamine-hydrolyzing)</fullName>
        <ecNumber evidence="3">6.3.5.4</ecNumber>
    </recommendedName>
</protein>
<dbReference type="PANTHER" id="PTHR43284:SF1">
    <property type="entry name" value="ASPARAGINE SYNTHETASE"/>
    <property type="match status" value="1"/>
</dbReference>
<keyword evidence="5 10" id="KW-0067">ATP-binding</keyword>
<evidence type="ECO:0000256" key="5">
    <source>
        <dbReference type="ARBA" id="ARBA00022840"/>
    </source>
</evidence>
<keyword evidence="7 9" id="KW-0315">Glutamine amidotransferase</keyword>
<dbReference type="SUPFAM" id="SSF56235">
    <property type="entry name" value="N-terminal nucleophile aminohydrolases (Ntn hydrolases)"/>
    <property type="match status" value="1"/>
</dbReference>
<evidence type="ECO:0000256" key="11">
    <source>
        <dbReference type="PIRSR" id="PIRSR001589-3"/>
    </source>
</evidence>
<dbReference type="Gene3D" id="3.40.50.620">
    <property type="entry name" value="HUPs"/>
    <property type="match status" value="1"/>
</dbReference>
<accession>A0A0L6JW33</accession>
<dbReference type="InterPro" id="IPR033738">
    <property type="entry name" value="AsnB_N"/>
</dbReference>
<dbReference type="Pfam" id="PF13537">
    <property type="entry name" value="GATase_7"/>
    <property type="match status" value="1"/>
</dbReference>
<evidence type="ECO:0000256" key="8">
    <source>
        <dbReference type="ARBA" id="ARBA00048741"/>
    </source>
</evidence>
<dbReference type="GO" id="GO:0005829">
    <property type="term" value="C:cytosol"/>
    <property type="evidence" value="ECO:0007669"/>
    <property type="project" value="TreeGrafter"/>
</dbReference>
<dbReference type="InterPro" id="IPR014729">
    <property type="entry name" value="Rossmann-like_a/b/a_fold"/>
</dbReference>
<keyword evidence="9" id="KW-0028">Amino-acid biosynthesis</keyword>
<reference evidence="14" key="1">
    <citation type="submission" date="2015-07" db="EMBL/GenBank/DDBJ databases">
        <title>Near-Complete Genome Sequence of the Cellulolytic Bacterium Bacteroides (Pseudobacteroides) cellulosolvens ATCC 35603.</title>
        <authorList>
            <person name="Dassa B."/>
            <person name="Utturkar S.M."/>
            <person name="Klingeman D.M."/>
            <person name="Hurt R.A."/>
            <person name="Keller M."/>
            <person name="Xu J."/>
            <person name="Reddy Y.H.K."/>
            <person name="Borovok I."/>
            <person name="Grinberg I.R."/>
            <person name="Lamed R."/>
            <person name="Zhivin O."/>
            <person name="Bayer E.A."/>
            <person name="Brown S.D."/>
        </authorList>
    </citation>
    <scope>NUCLEOTIDE SEQUENCE [LARGE SCALE GENOMIC DNA]</scope>
    <source>
        <strain evidence="14">DSM 2933</strain>
    </source>
</reference>
<dbReference type="eggNOG" id="COG0367">
    <property type="taxonomic scope" value="Bacteria"/>
</dbReference>
<evidence type="ECO:0000256" key="6">
    <source>
        <dbReference type="ARBA" id="ARBA00022888"/>
    </source>
</evidence>
<comment type="catalytic activity">
    <reaction evidence="8">
        <text>L-aspartate + L-glutamine + ATP + H2O = L-asparagine + L-glutamate + AMP + diphosphate + H(+)</text>
        <dbReference type="Rhea" id="RHEA:12228"/>
        <dbReference type="ChEBI" id="CHEBI:15377"/>
        <dbReference type="ChEBI" id="CHEBI:15378"/>
        <dbReference type="ChEBI" id="CHEBI:29985"/>
        <dbReference type="ChEBI" id="CHEBI:29991"/>
        <dbReference type="ChEBI" id="CHEBI:30616"/>
        <dbReference type="ChEBI" id="CHEBI:33019"/>
        <dbReference type="ChEBI" id="CHEBI:58048"/>
        <dbReference type="ChEBI" id="CHEBI:58359"/>
        <dbReference type="ChEBI" id="CHEBI:456215"/>
        <dbReference type="EC" id="6.3.5.4"/>
    </reaction>
</comment>
<comment type="pathway">
    <text evidence="1">Amino-acid biosynthesis; L-asparagine biosynthesis; L-asparagine from L-aspartate (L-Gln route): step 1/1.</text>
</comment>
<feature type="binding site" evidence="10">
    <location>
        <position position="290"/>
    </location>
    <ligand>
        <name>ATP</name>
        <dbReference type="ChEBI" id="CHEBI:30616"/>
    </ligand>
</feature>
<dbReference type="Pfam" id="PF00733">
    <property type="entry name" value="Asn_synthase"/>
    <property type="match status" value="1"/>
</dbReference>
<dbReference type="STRING" id="398512.Bccel_4916"/>
<evidence type="ECO:0000313" key="13">
    <source>
        <dbReference type="EMBL" id="KNY29642.1"/>
    </source>
</evidence>
<evidence type="ECO:0000256" key="7">
    <source>
        <dbReference type="ARBA" id="ARBA00022962"/>
    </source>
</evidence>
<evidence type="ECO:0000256" key="2">
    <source>
        <dbReference type="ARBA" id="ARBA00005752"/>
    </source>
</evidence>
<gene>
    <name evidence="13" type="ORF">Bccel_4916</name>
</gene>
<evidence type="ECO:0000256" key="1">
    <source>
        <dbReference type="ARBA" id="ARBA00005187"/>
    </source>
</evidence>
<keyword evidence="4 10" id="KW-0547">Nucleotide-binding</keyword>
<keyword evidence="6 9" id="KW-0061">Asparagine biosynthesis</keyword>
<dbReference type="GO" id="GO:0004066">
    <property type="term" value="F:asparagine synthase (glutamine-hydrolyzing) activity"/>
    <property type="evidence" value="ECO:0007669"/>
    <property type="project" value="UniProtKB-EC"/>
</dbReference>
<sequence length="624" mass="72322">MCGINGFVLKKKASADENINIINKMNSLIIYRGPDSDGIYADDKVALGMRRLAIIDLCTGKQPIYNEDGTKVIVFNGEIYNFKGLRDDLINKGHKFKTKSDTEVILHSYEEYGTKCLDKLNGMFAFAIYDLLSREIFIARDRAGEKPLYYYRDNERFVFASELKSIIKAFDIKKEINKTALNQYFSLTYIPAPLTIFENIYKLEAGSFIIYKEGSLRIERYWNIDSQEVNTIYSYDECKRRLREALFTSVEQKMISDVPLGAFLSGGIDSSIMVGIMSKLSSRPVETFTIGFKLKEFDESDRAQIVSQNNKTNHHVHILDYTHAVEELENILETFDEPFADSSSIPTYFVSKFAGQHVKVVLTGDAGDELFAGYSKYMVNYYSDMYNKVPRVLRKSLIEPFVYKMPDRSSISRKVRKVIESSEKDMFEKRRELMFLGFNGTRLGKLLKAGNISSESYDIIEKTYNRNLEFDELTRTLYTDFKIVLEGDMLVKVDRMSMLNSIETRVPMLDKNVIELAFSMPSDFKIRGRNQKFILKDTFKDLIPHEILGKSKRGFAVPIGEWFKGPLKGMLIELLSKEFILEQGLFEYEYIANLLEDHFAERVNNAYPLWALFVFQNWYRKYFN</sequence>
<keyword evidence="14" id="KW-1185">Reference proteome</keyword>
<comment type="caution">
    <text evidence="13">The sequence shown here is derived from an EMBL/GenBank/DDBJ whole genome shotgun (WGS) entry which is preliminary data.</text>
</comment>
<keyword evidence="13" id="KW-0436">Ligase</keyword>
<dbReference type="EMBL" id="LGTC01000001">
    <property type="protein sequence ID" value="KNY29642.1"/>
    <property type="molecule type" value="Genomic_DNA"/>
</dbReference>
<dbReference type="InterPro" id="IPR006426">
    <property type="entry name" value="Asn_synth_AEB"/>
</dbReference>
<dbReference type="PATRIC" id="fig|398512.5.peg.5155"/>
<evidence type="ECO:0000256" key="4">
    <source>
        <dbReference type="ARBA" id="ARBA00022741"/>
    </source>
</evidence>
<evidence type="ECO:0000256" key="10">
    <source>
        <dbReference type="PIRSR" id="PIRSR001589-2"/>
    </source>
</evidence>
<dbReference type="CDD" id="cd01991">
    <property type="entry name" value="Asn_synthase_B_C"/>
    <property type="match status" value="1"/>
</dbReference>
<evidence type="ECO:0000313" key="14">
    <source>
        <dbReference type="Proteomes" id="UP000036923"/>
    </source>
</evidence>
<dbReference type="InterPro" id="IPR029055">
    <property type="entry name" value="Ntn_hydrolases_N"/>
</dbReference>
<dbReference type="Proteomes" id="UP000036923">
    <property type="component" value="Unassembled WGS sequence"/>
</dbReference>
<dbReference type="RefSeq" id="WP_036935182.1">
    <property type="nucleotide sequence ID" value="NZ_JQKC01000001.1"/>
</dbReference>
<dbReference type="SUPFAM" id="SSF52402">
    <property type="entry name" value="Adenine nucleotide alpha hydrolases-like"/>
    <property type="match status" value="1"/>
</dbReference>
<dbReference type="AlphaFoldDB" id="A0A0L6JW33"/>
<proteinExistence type="inferred from homology"/>
<dbReference type="EC" id="6.3.5.4" evidence="3"/>
<evidence type="ECO:0000256" key="3">
    <source>
        <dbReference type="ARBA" id="ARBA00012737"/>
    </source>
</evidence>
<dbReference type="PANTHER" id="PTHR43284">
    <property type="entry name" value="ASPARAGINE SYNTHETASE (GLUTAMINE-HYDROLYZING)"/>
    <property type="match status" value="1"/>
</dbReference>
<comment type="similarity">
    <text evidence="2">Belongs to the asparagine synthetase family.</text>
</comment>
<name>A0A0L6JW33_9FIRM</name>
<dbReference type="GO" id="GO:0006529">
    <property type="term" value="P:asparagine biosynthetic process"/>
    <property type="evidence" value="ECO:0007669"/>
    <property type="project" value="UniProtKB-KW"/>
</dbReference>
<dbReference type="PROSITE" id="PS51278">
    <property type="entry name" value="GATASE_TYPE_2"/>
    <property type="match status" value="1"/>
</dbReference>
<dbReference type="PIRSF" id="PIRSF001589">
    <property type="entry name" value="Asn_synthetase_glu-h"/>
    <property type="match status" value="1"/>
</dbReference>
<dbReference type="NCBIfam" id="TIGR01536">
    <property type="entry name" value="asn_synth_AEB"/>
    <property type="match status" value="1"/>
</dbReference>